<name>A0A8S5SGR6_9CAUD</name>
<sequence>MGRDGRTMTQKVNALKGYKIRKVRCVTCKNYAVNFETNQGYCVVHKLPVRVTEKSYCGKYCYKWEHNA</sequence>
<dbReference type="EMBL" id="BK032592">
    <property type="protein sequence ID" value="DAF50120.1"/>
    <property type="molecule type" value="Genomic_DNA"/>
</dbReference>
<proteinExistence type="predicted"/>
<protein>
    <submittedName>
        <fullName evidence="1">Uncharacterized protein</fullName>
    </submittedName>
</protein>
<reference evidence="1" key="1">
    <citation type="journal article" date="2021" name="Proc. Natl. Acad. Sci. U.S.A.">
        <title>A Catalog of Tens of Thousands of Viruses from Human Metagenomes Reveals Hidden Associations with Chronic Diseases.</title>
        <authorList>
            <person name="Tisza M.J."/>
            <person name="Buck C.B."/>
        </authorList>
    </citation>
    <scope>NUCLEOTIDE SEQUENCE</scope>
    <source>
        <strain evidence="1">CtzyE57</strain>
    </source>
</reference>
<accession>A0A8S5SGR6</accession>
<organism evidence="1">
    <name type="scientific">Siphoviridae sp. ctzyE57</name>
    <dbReference type="NCBI Taxonomy" id="2827982"/>
    <lineage>
        <taxon>Viruses</taxon>
        <taxon>Duplodnaviria</taxon>
        <taxon>Heunggongvirae</taxon>
        <taxon>Uroviricota</taxon>
        <taxon>Caudoviricetes</taxon>
    </lineage>
</organism>
<evidence type="ECO:0000313" key="1">
    <source>
        <dbReference type="EMBL" id="DAF50120.1"/>
    </source>
</evidence>